<dbReference type="PANTHER" id="PTHR34292:SF2">
    <property type="entry name" value="OUTER SPORE WALL PROTEIN LDS1"/>
    <property type="match status" value="1"/>
</dbReference>
<dbReference type="HOGENOM" id="CLU_062645_2_1_1"/>
<keyword evidence="1" id="KW-0472">Membrane</keyword>
<protein>
    <recommendedName>
        <fullName evidence="4">Outer spore wall protein RRT8</fullName>
    </recommendedName>
</protein>
<name>G9A030_TORDE</name>
<evidence type="ECO:0008006" key="4">
    <source>
        <dbReference type="Google" id="ProtNLM"/>
    </source>
</evidence>
<dbReference type="Proteomes" id="UP000005627">
    <property type="component" value="Chromosome 8"/>
</dbReference>
<dbReference type="FunCoup" id="G9A030">
    <property type="interactions" value="80"/>
</dbReference>
<evidence type="ECO:0000313" key="2">
    <source>
        <dbReference type="EMBL" id="CCE94224.1"/>
    </source>
</evidence>
<organism evidence="2 3">
    <name type="scientific">Torulaspora delbrueckii</name>
    <name type="common">Yeast</name>
    <name type="synonym">Candida colliculosa</name>
    <dbReference type="NCBI Taxonomy" id="4950"/>
    <lineage>
        <taxon>Eukaryota</taxon>
        <taxon>Fungi</taxon>
        <taxon>Dikarya</taxon>
        <taxon>Ascomycota</taxon>
        <taxon>Saccharomycotina</taxon>
        <taxon>Saccharomycetes</taxon>
        <taxon>Saccharomycetales</taxon>
        <taxon>Saccharomycetaceae</taxon>
        <taxon>Torulaspora</taxon>
    </lineage>
</organism>
<dbReference type="AlphaFoldDB" id="G9A030"/>
<evidence type="ECO:0000256" key="1">
    <source>
        <dbReference type="SAM" id="Phobius"/>
    </source>
</evidence>
<dbReference type="GO" id="GO:0030476">
    <property type="term" value="P:ascospore wall assembly"/>
    <property type="evidence" value="ECO:0007669"/>
    <property type="project" value="EnsemblFungi"/>
</dbReference>
<dbReference type="GO" id="GO:0005628">
    <property type="term" value="C:prospore membrane"/>
    <property type="evidence" value="ECO:0007669"/>
    <property type="project" value="EnsemblFungi"/>
</dbReference>
<feature type="transmembrane region" description="Helical" evidence="1">
    <location>
        <begin position="84"/>
        <end position="106"/>
    </location>
</feature>
<dbReference type="GeneID" id="11501546"/>
<gene>
    <name evidence="2" type="primary">TDEL0H03650</name>
    <name evidence="2" type="ORF">TDEL_0H03650</name>
</gene>
<dbReference type="KEGG" id="tdl:TDEL_0H03650"/>
<evidence type="ECO:0000313" key="3">
    <source>
        <dbReference type="Proteomes" id="UP000005627"/>
    </source>
</evidence>
<dbReference type="GO" id="GO:0005811">
    <property type="term" value="C:lipid droplet"/>
    <property type="evidence" value="ECO:0007669"/>
    <property type="project" value="TreeGrafter"/>
</dbReference>
<proteinExistence type="predicted"/>
<dbReference type="PANTHER" id="PTHR34292">
    <property type="entry name" value="OUTER SPORE WALL PROTEIN LDS1"/>
    <property type="match status" value="1"/>
</dbReference>
<dbReference type="OrthoDB" id="10012223at2759"/>
<dbReference type="eggNOG" id="ENOG502QTNH">
    <property type="taxonomic scope" value="Eukaryota"/>
</dbReference>
<dbReference type="RefSeq" id="XP_003683435.1">
    <property type="nucleotide sequence ID" value="XM_003683387.1"/>
</dbReference>
<feature type="transmembrane region" description="Helical" evidence="1">
    <location>
        <begin position="112"/>
        <end position="134"/>
    </location>
</feature>
<dbReference type="EMBL" id="HE616749">
    <property type="protein sequence ID" value="CCE94224.1"/>
    <property type="molecule type" value="Genomic_DNA"/>
</dbReference>
<keyword evidence="1" id="KW-1133">Transmembrane helix</keyword>
<feature type="transmembrane region" description="Helical" evidence="1">
    <location>
        <begin position="192"/>
        <end position="211"/>
    </location>
</feature>
<sequence length="297" mass="33857">MSFAGSLLLTGVGAMVYKFDRNQIFKKCPDNRLGDKSYKKKYESTTARAFNVVGNFFNEFFNGSSFLYPLAGVRFFFNNSKELSFPILGIFALYLLMYSIVSIVYWSTITPVYTALFAIFGPPGLLVAWVHAILQANLLTMMFMRLCHFNNNLITITIKSSGFKKGFNKRPIKYYVPINTVHFWTFHLPWKFFKYFMGFLTLVVLLVISSIPLIGPLLFNFLVSPFIAKVYFSKILRMKGLSNTARSDEFFDHYGQYCAFGLTAGFLENLPIVSGFTLCTNTIGGALWGIDRDLSRE</sequence>
<keyword evidence="1" id="KW-0812">Transmembrane</keyword>
<reference evidence="2 3" key="1">
    <citation type="journal article" date="2011" name="Proc. Natl. Acad. Sci. U.S.A.">
        <title>Evolutionary erosion of yeast sex chromosomes by mating-type switching accidents.</title>
        <authorList>
            <person name="Gordon J.L."/>
            <person name="Armisen D."/>
            <person name="Proux-Wera E."/>
            <person name="Oheigeartaigh S.S."/>
            <person name="Byrne K.P."/>
            <person name="Wolfe K.H."/>
        </authorList>
    </citation>
    <scope>NUCLEOTIDE SEQUENCE [LARGE SCALE GENOMIC DNA]</scope>
    <source>
        <strain evidence="3">ATCC 10662 / CBS 1146 / NBRC 0425 / NCYC 2629 / NRRL Y-866</strain>
    </source>
</reference>
<dbReference type="InParanoid" id="G9A030"/>
<keyword evidence="3" id="KW-1185">Reference proteome</keyword>
<accession>G9A030</accession>
<dbReference type="GO" id="GO:0005619">
    <property type="term" value="C:ascospore wall"/>
    <property type="evidence" value="ECO:0007669"/>
    <property type="project" value="EnsemblFungi"/>
</dbReference>
<dbReference type="InterPro" id="IPR052786">
    <property type="entry name" value="Spore_wall_assembly"/>
</dbReference>